<gene>
    <name evidence="1" type="ORF">HMPREF0494_0266</name>
</gene>
<evidence type="ECO:0000313" key="1">
    <source>
        <dbReference type="EMBL" id="EEW54642.1"/>
    </source>
</evidence>
<name>C8P4M2_9LACO</name>
<dbReference type="AlphaFoldDB" id="C8P4M2"/>
<dbReference type="HOGENOM" id="CLU_3201140_0_0_9"/>
<dbReference type="Proteomes" id="UP000003675">
    <property type="component" value="Unassembled WGS sequence"/>
</dbReference>
<dbReference type="EMBL" id="ACLL01000007">
    <property type="protein sequence ID" value="EEW54642.1"/>
    <property type="molecule type" value="Genomic_DNA"/>
</dbReference>
<proteinExistence type="predicted"/>
<evidence type="ECO:0000313" key="2">
    <source>
        <dbReference type="Proteomes" id="UP000003675"/>
    </source>
</evidence>
<organism evidence="1 2">
    <name type="scientific">Limosilactobacillus antri DSM 16041</name>
    <dbReference type="NCBI Taxonomy" id="525309"/>
    <lineage>
        <taxon>Bacteria</taxon>
        <taxon>Bacillati</taxon>
        <taxon>Bacillota</taxon>
        <taxon>Bacilli</taxon>
        <taxon>Lactobacillales</taxon>
        <taxon>Lactobacillaceae</taxon>
        <taxon>Limosilactobacillus</taxon>
    </lineage>
</organism>
<accession>C8P4M2</accession>
<reference evidence="1 2" key="1">
    <citation type="submission" date="2009-09" db="EMBL/GenBank/DDBJ databases">
        <authorList>
            <person name="Qin X."/>
            <person name="Bachman B."/>
            <person name="Battles P."/>
            <person name="Bell A."/>
            <person name="Bess C."/>
            <person name="Bickham C."/>
            <person name="Chaboub L."/>
            <person name="Chen D."/>
            <person name="Coyle M."/>
            <person name="Deiros D.R."/>
            <person name="Dinh H."/>
            <person name="Forbes L."/>
            <person name="Fowler G."/>
            <person name="Francisco L."/>
            <person name="Fu Q."/>
            <person name="Gubbala S."/>
            <person name="Hale W."/>
            <person name="Han Y."/>
            <person name="Hemphill L."/>
            <person name="Highlander S.K."/>
            <person name="Hirani K."/>
            <person name="Hogues M."/>
            <person name="Jackson L."/>
            <person name="Jakkamsetti A."/>
            <person name="Javaid M."/>
            <person name="Jiang H."/>
            <person name="Korchina V."/>
            <person name="Kovar C."/>
            <person name="Lara F."/>
            <person name="Lee S."/>
            <person name="Mata R."/>
            <person name="Mathew T."/>
            <person name="Moen C."/>
            <person name="Morales K."/>
            <person name="Munidasa M."/>
            <person name="Nazareth L."/>
            <person name="Ngo R."/>
            <person name="Nguyen L."/>
            <person name="Okwuonu G."/>
            <person name="Ongeri F."/>
            <person name="Patil S."/>
            <person name="Petrosino J."/>
            <person name="Pham C."/>
            <person name="Pham P."/>
            <person name="Pu L.-L."/>
            <person name="Puazo M."/>
            <person name="Raj R."/>
            <person name="Reid J."/>
            <person name="Rouhana J."/>
            <person name="Saada N."/>
            <person name="Shang Y."/>
            <person name="Simmons D."/>
            <person name="Thornton R."/>
            <person name="Warren J."/>
            <person name="Weissenberger G."/>
            <person name="Zhang J."/>
            <person name="Zhang L."/>
            <person name="Zhou C."/>
            <person name="Zhu D."/>
            <person name="Muzny D."/>
            <person name="Worley K."/>
            <person name="Gibbs R."/>
        </authorList>
    </citation>
    <scope>NUCLEOTIDE SEQUENCE [LARGE SCALE GENOMIC DNA]</scope>
    <source>
        <strain evidence="1 2">DSM 16041</strain>
    </source>
</reference>
<comment type="caution">
    <text evidence="1">The sequence shown here is derived from an EMBL/GenBank/DDBJ whole genome shotgun (WGS) entry which is preliminary data.</text>
</comment>
<sequence length="45" mass="5291">MFLISYINLTCQEEILINFEFLLINNSISNFINISCCQLDVNNYL</sequence>
<protein>
    <submittedName>
        <fullName evidence="1">Uncharacterized protein</fullName>
    </submittedName>
</protein>